<keyword evidence="1" id="KW-0812">Transmembrane</keyword>
<dbReference type="Proteomes" id="UP000628775">
    <property type="component" value="Unassembled WGS sequence"/>
</dbReference>
<keyword evidence="1" id="KW-0472">Membrane</keyword>
<reference evidence="2" key="1">
    <citation type="journal article" date="2014" name="Int. J. Syst. Evol. Microbiol.">
        <title>Complete genome sequence of Corynebacterium casei LMG S-19264T (=DSM 44701T), isolated from a smear-ripened cheese.</title>
        <authorList>
            <consortium name="US DOE Joint Genome Institute (JGI-PGF)"/>
            <person name="Walter F."/>
            <person name="Albersmeier A."/>
            <person name="Kalinowski J."/>
            <person name="Ruckert C."/>
        </authorList>
    </citation>
    <scope>NUCLEOTIDE SEQUENCE</scope>
    <source>
        <strain evidence="2">CGMCC 1.15371</strain>
    </source>
</reference>
<organism evidence="2 3">
    <name type="scientific">Pullulanibacillus camelliae</name>
    <dbReference type="NCBI Taxonomy" id="1707096"/>
    <lineage>
        <taxon>Bacteria</taxon>
        <taxon>Bacillati</taxon>
        <taxon>Bacillota</taxon>
        <taxon>Bacilli</taxon>
        <taxon>Bacillales</taxon>
        <taxon>Sporolactobacillaceae</taxon>
        <taxon>Pullulanibacillus</taxon>
    </lineage>
</organism>
<keyword evidence="1" id="KW-1133">Transmembrane helix</keyword>
<evidence type="ECO:0000313" key="3">
    <source>
        <dbReference type="Proteomes" id="UP000628775"/>
    </source>
</evidence>
<accession>A0A8J2YG68</accession>
<feature type="transmembrane region" description="Helical" evidence="1">
    <location>
        <begin position="12"/>
        <end position="33"/>
    </location>
</feature>
<evidence type="ECO:0000256" key="1">
    <source>
        <dbReference type="SAM" id="Phobius"/>
    </source>
</evidence>
<dbReference type="EMBL" id="BMIR01000005">
    <property type="protein sequence ID" value="GGE37105.1"/>
    <property type="molecule type" value="Genomic_DNA"/>
</dbReference>
<comment type="caution">
    <text evidence="2">The sequence shown here is derived from an EMBL/GenBank/DDBJ whole genome shotgun (WGS) entry which is preliminary data.</text>
</comment>
<keyword evidence="3" id="KW-1185">Reference proteome</keyword>
<protein>
    <submittedName>
        <fullName evidence="2">Uncharacterized protein</fullName>
    </submittedName>
</protein>
<sequence length="57" mass="6566">MQTLLKQEACMLYLTFLSIKAICFAGFGTLHIMQVAGRHWASPSATLDKHLYFEYLR</sequence>
<name>A0A8J2YG68_9BACL</name>
<reference evidence="2" key="2">
    <citation type="submission" date="2020-09" db="EMBL/GenBank/DDBJ databases">
        <authorList>
            <person name="Sun Q."/>
            <person name="Zhou Y."/>
        </authorList>
    </citation>
    <scope>NUCLEOTIDE SEQUENCE</scope>
    <source>
        <strain evidence="2">CGMCC 1.15371</strain>
    </source>
</reference>
<evidence type="ECO:0000313" key="2">
    <source>
        <dbReference type="EMBL" id="GGE37105.1"/>
    </source>
</evidence>
<proteinExistence type="predicted"/>
<dbReference type="AlphaFoldDB" id="A0A8J2YG68"/>
<gene>
    <name evidence="2" type="ORF">GCM10011391_15000</name>
</gene>